<sequence>MLSALVTAAVALGLPWSQPVAATSGIQRCEAGDGTVIYTDKACPALGSKALPVSAELLIRIAAEEARYSDSNAPLALGLQPDASATDFAGAPAANGAVGRRAPQSGCARSKQQLVADMRGSFALHNVNRLAESYHWVGKSNRQAQQQMLQLERMATLSLQQARFFDGFIGSGLDAVDAGAVDSSGLAGTLQLTLAKGASLQVVDLDVTRYAGCYFAKL</sequence>
<protein>
    <recommendedName>
        <fullName evidence="4">DUF4124 domain-containing protein</fullName>
    </recommendedName>
</protein>
<keyword evidence="3" id="KW-1185">Reference proteome</keyword>
<feature type="chain" id="PRO_5047150291" description="DUF4124 domain-containing protein" evidence="1">
    <location>
        <begin position="23"/>
        <end position="218"/>
    </location>
</feature>
<name>A0ABX0A9R3_9GAMM</name>
<evidence type="ECO:0000313" key="2">
    <source>
        <dbReference type="EMBL" id="NDK38278.1"/>
    </source>
</evidence>
<proteinExistence type="predicted"/>
<evidence type="ECO:0000256" key="1">
    <source>
        <dbReference type="SAM" id="SignalP"/>
    </source>
</evidence>
<dbReference type="EMBL" id="QOVG01000003">
    <property type="protein sequence ID" value="NDK38278.1"/>
    <property type="molecule type" value="Genomic_DNA"/>
</dbReference>
<reference evidence="2 3" key="1">
    <citation type="submission" date="2018-07" db="EMBL/GenBank/DDBJ databases">
        <title>Whole genome Sequencing of Pseudoxanthomonas gei KCTC 32298 (T).</title>
        <authorList>
            <person name="Kumar S."/>
            <person name="Bansal K."/>
            <person name="Kaur A."/>
            <person name="Patil P."/>
            <person name="Sharma S."/>
            <person name="Patil P.B."/>
        </authorList>
    </citation>
    <scope>NUCLEOTIDE SEQUENCE [LARGE SCALE GENOMIC DNA]</scope>
    <source>
        <strain evidence="2 3">KCTC 32298</strain>
    </source>
</reference>
<evidence type="ECO:0000313" key="3">
    <source>
        <dbReference type="Proteomes" id="UP001429354"/>
    </source>
</evidence>
<evidence type="ECO:0008006" key="4">
    <source>
        <dbReference type="Google" id="ProtNLM"/>
    </source>
</evidence>
<keyword evidence="1" id="KW-0732">Signal</keyword>
<dbReference type="Proteomes" id="UP001429354">
    <property type="component" value="Unassembled WGS sequence"/>
</dbReference>
<organism evidence="2 3">
    <name type="scientific">Pseudoxanthomonas gei</name>
    <dbReference type="NCBI Taxonomy" id="1383030"/>
    <lineage>
        <taxon>Bacteria</taxon>
        <taxon>Pseudomonadati</taxon>
        <taxon>Pseudomonadota</taxon>
        <taxon>Gammaproteobacteria</taxon>
        <taxon>Lysobacterales</taxon>
        <taxon>Lysobacteraceae</taxon>
        <taxon>Pseudoxanthomonas</taxon>
    </lineage>
</organism>
<accession>A0ABX0A9R3</accession>
<feature type="signal peptide" evidence="1">
    <location>
        <begin position="1"/>
        <end position="22"/>
    </location>
</feature>
<gene>
    <name evidence="2" type="ORF">DT603_05410</name>
</gene>
<comment type="caution">
    <text evidence="2">The sequence shown here is derived from an EMBL/GenBank/DDBJ whole genome shotgun (WGS) entry which is preliminary data.</text>
</comment>